<proteinExistence type="predicted"/>
<name>A0AAV4VAR6_9ARAC</name>
<sequence length="110" mass="12505">MISETLYKEMKPIPQTEDTMPQKALPFLSSFCSLLPSQPTTQYWNLPLRPCSKECFIELSECGAHIGFRMGLDSTTSTCPKVLIQAPRNNFSLQFGFSWSGLWIIKAWIP</sequence>
<keyword evidence="2" id="KW-1185">Reference proteome</keyword>
<comment type="caution">
    <text evidence="1">The sequence shown here is derived from an EMBL/GenBank/DDBJ whole genome shotgun (WGS) entry which is preliminary data.</text>
</comment>
<dbReference type="Proteomes" id="UP001054837">
    <property type="component" value="Unassembled WGS sequence"/>
</dbReference>
<evidence type="ECO:0000313" key="1">
    <source>
        <dbReference type="EMBL" id="GIY67337.1"/>
    </source>
</evidence>
<dbReference type="AlphaFoldDB" id="A0AAV4VAR6"/>
<organism evidence="1 2">
    <name type="scientific">Caerostris darwini</name>
    <dbReference type="NCBI Taxonomy" id="1538125"/>
    <lineage>
        <taxon>Eukaryota</taxon>
        <taxon>Metazoa</taxon>
        <taxon>Ecdysozoa</taxon>
        <taxon>Arthropoda</taxon>
        <taxon>Chelicerata</taxon>
        <taxon>Arachnida</taxon>
        <taxon>Araneae</taxon>
        <taxon>Araneomorphae</taxon>
        <taxon>Entelegynae</taxon>
        <taxon>Araneoidea</taxon>
        <taxon>Araneidae</taxon>
        <taxon>Caerostris</taxon>
    </lineage>
</organism>
<gene>
    <name evidence="1" type="ORF">CDAR_254911</name>
</gene>
<reference evidence="1 2" key="1">
    <citation type="submission" date="2021-06" db="EMBL/GenBank/DDBJ databases">
        <title>Caerostris darwini draft genome.</title>
        <authorList>
            <person name="Kono N."/>
            <person name="Arakawa K."/>
        </authorList>
    </citation>
    <scope>NUCLEOTIDE SEQUENCE [LARGE SCALE GENOMIC DNA]</scope>
</reference>
<dbReference type="EMBL" id="BPLQ01012725">
    <property type="protein sequence ID" value="GIY67337.1"/>
    <property type="molecule type" value="Genomic_DNA"/>
</dbReference>
<evidence type="ECO:0000313" key="2">
    <source>
        <dbReference type="Proteomes" id="UP001054837"/>
    </source>
</evidence>
<protein>
    <submittedName>
        <fullName evidence="1">Uncharacterized protein</fullName>
    </submittedName>
</protein>
<accession>A0AAV4VAR6</accession>